<dbReference type="PIRSF" id="PIRSF028304">
    <property type="entry name" value="UCP028304"/>
    <property type="match status" value="1"/>
</dbReference>
<protein>
    <submittedName>
        <fullName evidence="1">Type VI secretion system protein ImpG</fullName>
    </submittedName>
</protein>
<dbReference type="Pfam" id="PF05947">
    <property type="entry name" value="T6SS_TssF"/>
    <property type="match status" value="1"/>
</dbReference>
<dbReference type="PANTHER" id="PTHR35370:SF1">
    <property type="entry name" value="TYPE VI SECRETION SYSTEM COMPONENT TSSF1"/>
    <property type="match status" value="1"/>
</dbReference>
<name>A0A1C3YCU0_9HYPH</name>
<evidence type="ECO:0000313" key="2">
    <source>
        <dbReference type="Proteomes" id="UP000198723"/>
    </source>
</evidence>
<organism evidence="1 2">
    <name type="scientific">Rhizobium aethiopicum</name>
    <dbReference type="NCBI Taxonomy" id="1138170"/>
    <lineage>
        <taxon>Bacteria</taxon>
        <taxon>Pseudomonadati</taxon>
        <taxon>Pseudomonadota</taxon>
        <taxon>Alphaproteobacteria</taxon>
        <taxon>Hyphomicrobiales</taxon>
        <taxon>Rhizobiaceae</taxon>
        <taxon>Rhizobium/Agrobacterium group</taxon>
        <taxon>Rhizobium</taxon>
    </lineage>
</organism>
<dbReference type="EMBL" id="FMAJ01000042">
    <property type="protein sequence ID" value="SCB62293.1"/>
    <property type="molecule type" value="Genomic_DNA"/>
</dbReference>
<dbReference type="Proteomes" id="UP000198723">
    <property type="component" value="Unassembled WGS sequence"/>
</dbReference>
<dbReference type="RefSeq" id="WP_077991400.1">
    <property type="nucleotide sequence ID" value="NZ_FMAJ01000042.1"/>
</dbReference>
<sequence>MDPRLLRLYNDELAYMREMGAEFARAFPKVAARLGMESAEVADPYVERLLEGFAFMAARVQLKLQSRFPEFTQHLLEMVYPHFLPPLPSMTIVRFEPDQDAGPLENGYLVPRETKLLGRLAPGAVTHCEFRTAHDVHLWPIVVSAADYFSTPGQIAALDLPARQDAKAALRLRLRTTNGMPFNKLGLEALTLHLTGPGGIGAALAEQLLGDACNIIARPVGRPIPWQEKIPVHALQQRGLEPSCALLPEVPRSFDGYRLLQEYFALAERTLFVEVSGLADAVALSTAETLEIVFALRRVEPRLERQLGPQNIVLFATPAINLFERQADLVHVSDKNTEHHVIVDRMRPLDFEVHSILEMSGDGAKNEAAPVRFYPFYSISAHGQEEQHSRYYAIRREQRLMSEHQRLNGARTGYIGSETFVSLVDRQAAPYSAELRHLSVNCLCSNRDLALLLPIGRDKTDFTLEIGAPVTATRCVSPPSRPRHSFANGDITWRLISHLSLNYLSISNSDRNDHRGAEALRELLRLYVDPVNAFASRQIDGIREIRSRPAVRRLSSGGQAAVARGIEVGIILDEAAFEGVGIFPLASVLNQFFAKYVSINSFTEMVVSTLQRGEVMRWPTMAGRRAIL</sequence>
<dbReference type="AlphaFoldDB" id="A0A1C3YCU0"/>
<reference evidence="1 2" key="1">
    <citation type="submission" date="2016-08" db="EMBL/GenBank/DDBJ databases">
        <authorList>
            <person name="Seilhamer J.J."/>
        </authorList>
    </citation>
    <scope>NUCLEOTIDE SEQUENCE [LARGE SCALE GENOMIC DNA]</scope>
    <source>
        <strain evidence="1 2">HBR26</strain>
    </source>
</reference>
<evidence type="ECO:0000313" key="1">
    <source>
        <dbReference type="EMBL" id="SCB62293.1"/>
    </source>
</evidence>
<accession>A0A1C3YCU0</accession>
<dbReference type="InterPro" id="IPR010272">
    <property type="entry name" value="T6SS_TssF"/>
</dbReference>
<gene>
    <name evidence="1" type="ORF">GA0061105_1428</name>
</gene>
<proteinExistence type="predicted"/>
<dbReference type="STRING" id="1138170.GA0061105_1428"/>
<dbReference type="NCBIfam" id="TIGR03359">
    <property type="entry name" value="VI_chp_6"/>
    <property type="match status" value="1"/>
</dbReference>
<dbReference type="PANTHER" id="PTHR35370">
    <property type="entry name" value="CYTOPLASMIC PROTEIN-RELATED-RELATED"/>
    <property type="match status" value="1"/>
</dbReference>